<dbReference type="PANTHER" id="PTHR43280:SF28">
    <property type="entry name" value="HTH-TYPE TRANSCRIPTIONAL ACTIVATOR RHAS"/>
    <property type="match status" value="1"/>
</dbReference>
<organism evidence="5 6">
    <name type="scientific">Hungatella hathewayi</name>
    <dbReference type="NCBI Taxonomy" id="154046"/>
    <lineage>
        <taxon>Bacteria</taxon>
        <taxon>Bacillati</taxon>
        <taxon>Bacillota</taxon>
        <taxon>Clostridia</taxon>
        <taxon>Lachnospirales</taxon>
        <taxon>Lachnospiraceae</taxon>
        <taxon>Hungatella</taxon>
    </lineage>
</organism>
<dbReference type="SMART" id="SM00342">
    <property type="entry name" value="HTH_ARAC"/>
    <property type="match status" value="1"/>
</dbReference>
<dbReference type="OrthoDB" id="9816335at2"/>
<dbReference type="GO" id="GO:0043565">
    <property type="term" value="F:sequence-specific DNA binding"/>
    <property type="evidence" value="ECO:0007669"/>
    <property type="project" value="InterPro"/>
</dbReference>
<dbReference type="InterPro" id="IPR011051">
    <property type="entry name" value="RmlC_Cupin_sf"/>
</dbReference>
<reference evidence="5 6" key="1">
    <citation type="submission" date="2018-08" db="EMBL/GenBank/DDBJ databases">
        <title>A genome reference for cultivated species of the human gut microbiota.</title>
        <authorList>
            <person name="Zou Y."/>
            <person name="Xue W."/>
            <person name="Luo G."/>
        </authorList>
    </citation>
    <scope>NUCLEOTIDE SEQUENCE [LARGE SCALE GENOMIC DNA]</scope>
    <source>
        <strain evidence="5 6">AF19-13AC</strain>
    </source>
</reference>
<dbReference type="InterPro" id="IPR009057">
    <property type="entry name" value="Homeodomain-like_sf"/>
</dbReference>
<dbReference type="SUPFAM" id="SSF46689">
    <property type="entry name" value="Homeodomain-like"/>
    <property type="match status" value="1"/>
</dbReference>
<dbReference type="Pfam" id="PF07883">
    <property type="entry name" value="Cupin_2"/>
    <property type="match status" value="1"/>
</dbReference>
<evidence type="ECO:0000256" key="1">
    <source>
        <dbReference type="ARBA" id="ARBA00023015"/>
    </source>
</evidence>
<evidence type="ECO:0000259" key="4">
    <source>
        <dbReference type="PROSITE" id="PS01124"/>
    </source>
</evidence>
<evidence type="ECO:0000313" key="6">
    <source>
        <dbReference type="Proteomes" id="UP000261023"/>
    </source>
</evidence>
<dbReference type="AlphaFoldDB" id="A0A3E3DCB9"/>
<keyword evidence="2" id="KW-0238">DNA-binding</keyword>
<keyword evidence="1" id="KW-0805">Transcription regulation</keyword>
<dbReference type="InterPro" id="IPR014710">
    <property type="entry name" value="RmlC-like_jellyroll"/>
</dbReference>
<dbReference type="InterPro" id="IPR013096">
    <property type="entry name" value="Cupin_2"/>
</dbReference>
<dbReference type="Pfam" id="PF12833">
    <property type="entry name" value="HTH_18"/>
    <property type="match status" value="1"/>
</dbReference>
<dbReference type="PROSITE" id="PS01124">
    <property type="entry name" value="HTH_ARAC_FAMILY_2"/>
    <property type="match status" value="1"/>
</dbReference>
<evidence type="ECO:0000313" key="5">
    <source>
        <dbReference type="EMBL" id="RGD66910.1"/>
    </source>
</evidence>
<dbReference type="CDD" id="cd06996">
    <property type="entry name" value="cupin_Lmo2851-like_N"/>
    <property type="match status" value="1"/>
</dbReference>
<protein>
    <submittedName>
        <fullName evidence="5">AraC family transcriptional regulator</fullName>
    </submittedName>
</protein>
<sequence length="322" mass="37880">MQRLEYLDTFLRQRKPSELKYLETGELSKSYSEMKYTVQNGQKLYIFDGYIPQNEDFTIRRHNRFSPVPEHIHNFIEISYVYNGEFTQIIDGREVTLKKGELCLIDTNVPHSIAPTGEDDIIINILITKEYFRNELLMNSFSKGIITDFILEVISETANHRQYIIFKNKEFTQIHSLICEMLMETFFPAIGSSEAVGHYLNIFFIKLVRDFDYETNGQTSRQDTEILEILKYLETNIDDISLSALARKFNYSPNYLSTLLKKKTGKSYSEIILEKRLNKARVLLTTTEMNINEIAAQSGFNNPTFFYKKYKEKFKRFPSQRK</sequence>
<proteinExistence type="predicted"/>
<dbReference type="GO" id="GO:0003700">
    <property type="term" value="F:DNA-binding transcription factor activity"/>
    <property type="evidence" value="ECO:0007669"/>
    <property type="project" value="InterPro"/>
</dbReference>
<dbReference type="PANTHER" id="PTHR43280">
    <property type="entry name" value="ARAC-FAMILY TRANSCRIPTIONAL REGULATOR"/>
    <property type="match status" value="1"/>
</dbReference>
<feature type="domain" description="HTH araC/xylS-type" evidence="4">
    <location>
        <begin position="227"/>
        <end position="322"/>
    </location>
</feature>
<dbReference type="Gene3D" id="1.10.10.60">
    <property type="entry name" value="Homeodomain-like"/>
    <property type="match status" value="2"/>
</dbReference>
<accession>A0A3E3DCB9</accession>
<dbReference type="Proteomes" id="UP000261023">
    <property type="component" value="Unassembled WGS sequence"/>
</dbReference>
<dbReference type="RefSeq" id="WP_025531083.1">
    <property type="nucleotide sequence ID" value="NZ_QTJW01000032.1"/>
</dbReference>
<dbReference type="SUPFAM" id="SSF51182">
    <property type="entry name" value="RmlC-like cupins"/>
    <property type="match status" value="1"/>
</dbReference>
<gene>
    <name evidence="5" type="ORF">DWX31_29950</name>
</gene>
<dbReference type="Gene3D" id="2.60.120.10">
    <property type="entry name" value="Jelly Rolls"/>
    <property type="match status" value="1"/>
</dbReference>
<evidence type="ECO:0000256" key="2">
    <source>
        <dbReference type="ARBA" id="ARBA00023125"/>
    </source>
</evidence>
<name>A0A3E3DCB9_9FIRM</name>
<keyword evidence="3" id="KW-0804">Transcription</keyword>
<evidence type="ECO:0000256" key="3">
    <source>
        <dbReference type="ARBA" id="ARBA00023163"/>
    </source>
</evidence>
<comment type="caution">
    <text evidence="5">The sequence shown here is derived from an EMBL/GenBank/DDBJ whole genome shotgun (WGS) entry which is preliminary data.</text>
</comment>
<dbReference type="InterPro" id="IPR018060">
    <property type="entry name" value="HTH_AraC"/>
</dbReference>
<dbReference type="EMBL" id="QTJW01000032">
    <property type="protein sequence ID" value="RGD66910.1"/>
    <property type="molecule type" value="Genomic_DNA"/>
</dbReference>